<dbReference type="InterPro" id="IPR001451">
    <property type="entry name" value="Hexapep"/>
</dbReference>
<dbReference type="PANTHER" id="PTHR23416:SF23">
    <property type="entry name" value="ACETYLTRANSFERASE C18B11.09C-RELATED"/>
    <property type="match status" value="1"/>
</dbReference>
<dbReference type="InterPro" id="IPR051159">
    <property type="entry name" value="Hexapeptide_acetyltransf"/>
</dbReference>
<proteinExistence type="inferred from homology"/>
<sequence>MISSPKLFAASLIFRLLPETRCFRFKVQLLRFAGAQVAYDARICSSVKVFGTGELSIGANTWVGHEVLLIVSSTVAIGDNVDIGPRVYIGTGTHLVDSEGPRTAGPGVSKPITVQNGAWIGACATILPGVTIGTKALVGAGSLVRTDISSDMVVAGVPARTIRSIASPGINQ</sequence>
<comment type="similarity">
    <text evidence="1">Belongs to the transferase hexapeptide repeat family.</text>
</comment>
<evidence type="ECO:0000313" key="6">
    <source>
        <dbReference type="Proteomes" id="UP001158067"/>
    </source>
</evidence>
<dbReference type="Pfam" id="PF00132">
    <property type="entry name" value="Hexapep"/>
    <property type="match status" value="1"/>
</dbReference>
<keyword evidence="6" id="KW-1185">Reference proteome</keyword>
<evidence type="ECO:0000256" key="4">
    <source>
        <dbReference type="ARBA" id="ARBA00023315"/>
    </source>
</evidence>
<keyword evidence="3" id="KW-0677">Repeat</keyword>
<keyword evidence="2" id="KW-0808">Transferase</keyword>
<evidence type="ECO:0000256" key="2">
    <source>
        <dbReference type="ARBA" id="ARBA00022679"/>
    </source>
</evidence>
<dbReference type="Proteomes" id="UP001158067">
    <property type="component" value="Unassembled WGS sequence"/>
</dbReference>
<name>A0ABY1Q7G7_9BACT</name>
<comment type="caution">
    <text evidence="5">The sequence shown here is derived from an EMBL/GenBank/DDBJ whole genome shotgun (WGS) entry which is preliminary data.</text>
</comment>
<dbReference type="Gene3D" id="2.160.10.10">
    <property type="entry name" value="Hexapeptide repeat proteins"/>
    <property type="match status" value="1"/>
</dbReference>
<dbReference type="SUPFAM" id="SSF51161">
    <property type="entry name" value="Trimeric LpxA-like enzymes"/>
    <property type="match status" value="1"/>
</dbReference>
<accession>A0ABY1Q7G7</accession>
<reference evidence="5 6" key="1">
    <citation type="submission" date="2017-05" db="EMBL/GenBank/DDBJ databases">
        <authorList>
            <person name="Varghese N."/>
            <person name="Submissions S."/>
        </authorList>
    </citation>
    <scope>NUCLEOTIDE SEQUENCE [LARGE SCALE GENOMIC DNA]</scope>
    <source>
        <strain evidence="5 6">DSM 25457</strain>
    </source>
</reference>
<keyword evidence="4" id="KW-0012">Acyltransferase</keyword>
<evidence type="ECO:0000256" key="3">
    <source>
        <dbReference type="ARBA" id="ARBA00022737"/>
    </source>
</evidence>
<organism evidence="5 6">
    <name type="scientific">Neorhodopirellula lusitana</name>
    <dbReference type="NCBI Taxonomy" id="445327"/>
    <lineage>
        <taxon>Bacteria</taxon>
        <taxon>Pseudomonadati</taxon>
        <taxon>Planctomycetota</taxon>
        <taxon>Planctomycetia</taxon>
        <taxon>Pirellulales</taxon>
        <taxon>Pirellulaceae</taxon>
        <taxon>Neorhodopirellula</taxon>
    </lineage>
</organism>
<dbReference type="CDD" id="cd04647">
    <property type="entry name" value="LbH_MAT_like"/>
    <property type="match status" value="1"/>
</dbReference>
<dbReference type="InterPro" id="IPR011004">
    <property type="entry name" value="Trimer_LpxA-like_sf"/>
</dbReference>
<dbReference type="PANTHER" id="PTHR23416">
    <property type="entry name" value="SIALIC ACID SYNTHASE-RELATED"/>
    <property type="match status" value="1"/>
</dbReference>
<dbReference type="InterPro" id="IPR018357">
    <property type="entry name" value="Hexapep_transf_CS"/>
</dbReference>
<dbReference type="EMBL" id="FXUG01000007">
    <property type="protein sequence ID" value="SMP62077.1"/>
    <property type="molecule type" value="Genomic_DNA"/>
</dbReference>
<evidence type="ECO:0000313" key="5">
    <source>
        <dbReference type="EMBL" id="SMP62077.1"/>
    </source>
</evidence>
<gene>
    <name evidence="5" type="ORF">SAMN06265222_107226</name>
</gene>
<evidence type="ECO:0000256" key="1">
    <source>
        <dbReference type="ARBA" id="ARBA00007274"/>
    </source>
</evidence>
<protein>
    <submittedName>
        <fullName evidence="5">Maltose O-acetyltransferase</fullName>
    </submittedName>
</protein>
<dbReference type="PROSITE" id="PS00101">
    <property type="entry name" value="HEXAPEP_TRANSFERASES"/>
    <property type="match status" value="1"/>
</dbReference>